<dbReference type="InterPro" id="IPR019617">
    <property type="entry name" value="DUF2489"/>
</dbReference>
<feature type="transmembrane region" description="Helical" evidence="1">
    <location>
        <begin position="6"/>
        <end position="30"/>
    </location>
</feature>
<sequence>MSYELWIALIFALLVIASLAFYAGKLLFALNKQSKNQLAMRQQRVDSITESVQVIAMAMEQQQCNLSEGAIRLVNLLHSLPVKDVPDCQIQFPALYELYDLVKDLPTHEERKALTRQVRKEQDDEREEHESRLETAILKEIAPLKSFQIAI</sequence>
<comment type="caution">
    <text evidence="3">The sequence shown here is derived from an EMBL/GenBank/DDBJ whole genome shotgun (WGS) entry which is preliminary data.</text>
</comment>
<evidence type="ECO:0000313" key="3">
    <source>
        <dbReference type="EMBL" id="MCV2886552.1"/>
    </source>
</evidence>
<gene>
    <name evidence="3" type="ORF">OE749_17805</name>
</gene>
<reference evidence="3 4" key="1">
    <citation type="submission" date="2022-10" db="EMBL/GenBank/DDBJ databases">
        <title>Aestuariibacter sp. AA17 isolated from Montipora capitata coral fragment.</title>
        <authorList>
            <person name="Emsley S.A."/>
            <person name="Pfannmuller K.M."/>
            <person name="Loughran R.M."/>
            <person name="Shlafstein M."/>
            <person name="Papke E."/>
            <person name="Saw J.H."/>
            <person name="Ushijima B."/>
            <person name="Videau P."/>
        </authorList>
    </citation>
    <scope>NUCLEOTIDE SEQUENCE [LARGE SCALE GENOMIC DNA]</scope>
    <source>
        <strain evidence="3 4">AA17</strain>
    </source>
</reference>
<dbReference type="EMBL" id="JAOWKX010000012">
    <property type="protein sequence ID" value="MCV2886552.1"/>
    <property type="molecule type" value="Genomic_DNA"/>
</dbReference>
<dbReference type="RefSeq" id="WP_263713841.1">
    <property type="nucleotide sequence ID" value="NZ_JAOWKX010000012.1"/>
</dbReference>
<protein>
    <submittedName>
        <fullName evidence="3">DUF2489 domain-containing protein</fullName>
    </submittedName>
</protein>
<dbReference type="Pfam" id="PF10675">
    <property type="entry name" value="DUF2489"/>
    <property type="match status" value="1"/>
</dbReference>
<evidence type="ECO:0000313" key="4">
    <source>
        <dbReference type="Proteomes" id="UP001652504"/>
    </source>
</evidence>
<proteinExistence type="predicted"/>
<keyword evidence="4" id="KW-1185">Reference proteome</keyword>
<feature type="domain" description="DUF2489" evidence="2">
    <location>
        <begin position="16"/>
        <end position="142"/>
    </location>
</feature>
<evidence type="ECO:0000259" key="2">
    <source>
        <dbReference type="Pfam" id="PF10675"/>
    </source>
</evidence>
<keyword evidence="1" id="KW-1133">Transmembrane helix</keyword>
<keyword evidence="1" id="KW-0812">Transmembrane</keyword>
<name>A0ABT3AE11_9ALTE</name>
<accession>A0ABT3AE11</accession>
<evidence type="ECO:0000256" key="1">
    <source>
        <dbReference type="SAM" id="Phobius"/>
    </source>
</evidence>
<organism evidence="3 4">
    <name type="scientific">Fluctibacter corallii</name>
    <dbReference type="NCBI Taxonomy" id="2984329"/>
    <lineage>
        <taxon>Bacteria</taxon>
        <taxon>Pseudomonadati</taxon>
        <taxon>Pseudomonadota</taxon>
        <taxon>Gammaproteobacteria</taxon>
        <taxon>Alteromonadales</taxon>
        <taxon>Alteromonadaceae</taxon>
        <taxon>Fluctibacter</taxon>
    </lineage>
</organism>
<keyword evidence="1" id="KW-0472">Membrane</keyword>
<dbReference type="Proteomes" id="UP001652504">
    <property type="component" value="Unassembled WGS sequence"/>
</dbReference>